<keyword evidence="8" id="KW-0833">Ubl conjugation pathway</keyword>
<dbReference type="InterPro" id="IPR049548">
    <property type="entry name" value="Sina-like_RING"/>
</dbReference>
<keyword evidence="6" id="KW-0479">Metal-binding</keyword>
<name>A0A9P0F8G1_BRAAE</name>
<dbReference type="SUPFAM" id="SSF49599">
    <property type="entry name" value="TRAF domain-like"/>
    <property type="match status" value="2"/>
</dbReference>
<dbReference type="InterPro" id="IPR001841">
    <property type="entry name" value="Znf_RING"/>
</dbReference>
<evidence type="ECO:0000256" key="10">
    <source>
        <dbReference type="PROSITE-ProRule" id="PRU00455"/>
    </source>
</evidence>
<evidence type="ECO:0000256" key="2">
    <source>
        <dbReference type="ARBA" id="ARBA00004906"/>
    </source>
</evidence>
<dbReference type="GO" id="GO:0031624">
    <property type="term" value="F:ubiquitin conjugating enzyme binding"/>
    <property type="evidence" value="ECO:0007669"/>
    <property type="project" value="TreeGrafter"/>
</dbReference>
<feature type="domain" description="SIAH-type" evidence="12">
    <location>
        <begin position="320"/>
        <end position="375"/>
    </location>
</feature>
<evidence type="ECO:0000259" key="11">
    <source>
        <dbReference type="PROSITE" id="PS50089"/>
    </source>
</evidence>
<dbReference type="AlphaFoldDB" id="A0A9P0F8G1"/>
<dbReference type="InterPro" id="IPR013083">
    <property type="entry name" value="Znf_RING/FYVE/PHD"/>
</dbReference>
<dbReference type="Proteomes" id="UP001154078">
    <property type="component" value="Chromosome 1"/>
</dbReference>
<evidence type="ECO:0000313" key="14">
    <source>
        <dbReference type="Proteomes" id="UP001154078"/>
    </source>
</evidence>
<dbReference type="EMBL" id="OV121132">
    <property type="protein sequence ID" value="CAH0545731.1"/>
    <property type="molecule type" value="Genomic_DNA"/>
</dbReference>
<dbReference type="Pfam" id="PF21361">
    <property type="entry name" value="Sina_ZnF"/>
    <property type="match status" value="2"/>
</dbReference>
<comment type="pathway">
    <text evidence="2">Protein modification; protein ubiquitination.</text>
</comment>
<comment type="similarity">
    <text evidence="3">Belongs to the SINA (Seven in absentia) family.</text>
</comment>
<dbReference type="SUPFAM" id="SSF57850">
    <property type="entry name" value="RING/U-box"/>
    <property type="match status" value="1"/>
</dbReference>
<evidence type="ECO:0000256" key="7">
    <source>
        <dbReference type="ARBA" id="ARBA00022771"/>
    </source>
</evidence>
<dbReference type="PANTHER" id="PTHR45877:SF2">
    <property type="entry name" value="E3 UBIQUITIN-PROTEIN LIGASE SINA-RELATED"/>
    <property type="match status" value="1"/>
</dbReference>
<evidence type="ECO:0000256" key="3">
    <source>
        <dbReference type="ARBA" id="ARBA00009119"/>
    </source>
</evidence>
<dbReference type="Pfam" id="PF21362">
    <property type="entry name" value="Sina_RING"/>
    <property type="match status" value="1"/>
</dbReference>
<sequence length="485" mass="56820">MANETMIQFTDDLLEAKIFHCQICDELCTSDIFLVKGKGNVCVNCIEDKCGEEIKSRAELNTALVLILKKLMLLPCKFQYKGCNKRVPSNNYHKHVASCKYKIKSCPMVNYEECKWNGSNSEISEHIRKEHKEHIIKSEYNIFIVDTSLVEPSVKLFFDGQKNYLLNTSVVDNKFYYALSPIDHFEENVEYIVKHRSTQTPNNTFVKTDGTITQLNGIYNERCLDKNPNATGVDIGILEKIAGENMVRNEFNLHPGEIDKHTLKLLECPVCMNIMRPPIYNCTKGHSICHFCCEKVRYCPTCEGEWTNSRNYLIENLMAKVKYPCKFDGCKEEDFVDGIKKHEETCSFFIYQCPMGCTNSGDYNFILEHLNSEHKSMEYEKFSEISYTRFKKETQKWTLFDSKLFRISYYYFDESMNWQVELICSSDNPNMYKYRVVITNYPDIENWELAKHSICLEERKPFRKSTEGIRFKYYDKLSFTVIIGR</sequence>
<evidence type="ECO:0000313" key="13">
    <source>
        <dbReference type="EMBL" id="CAH0545731.1"/>
    </source>
</evidence>
<evidence type="ECO:0000256" key="1">
    <source>
        <dbReference type="ARBA" id="ARBA00000900"/>
    </source>
</evidence>
<keyword evidence="14" id="KW-1185">Reference proteome</keyword>
<evidence type="ECO:0000256" key="8">
    <source>
        <dbReference type="ARBA" id="ARBA00022786"/>
    </source>
</evidence>
<dbReference type="EC" id="2.3.2.27" evidence="4"/>
<dbReference type="Gene3D" id="3.30.40.10">
    <property type="entry name" value="Zinc/RING finger domain, C3HC4 (zinc finger)"/>
    <property type="match status" value="3"/>
</dbReference>
<dbReference type="PANTHER" id="PTHR45877">
    <property type="entry name" value="E3 UBIQUITIN-PROTEIN LIGASE SIAH2"/>
    <property type="match status" value="1"/>
</dbReference>
<proteinExistence type="inferred from homology"/>
<gene>
    <name evidence="13" type="ORF">MELIAE_LOCUS71</name>
</gene>
<dbReference type="InterPro" id="IPR004162">
    <property type="entry name" value="SINA-like_animal"/>
</dbReference>
<keyword evidence="9" id="KW-0862">Zinc</keyword>
<keyword evidence="7 10" id="KW-0863">Zinc-finger</keyword>
<evidence type="ECO:0000256" key="5">
    <source>
        <dbReference type="ARBA" id="ARBA00022679"/>
    </source>
</evidence>
<dbReference type="PROSITE" id="PS50089">
    <property type="entry name" value="ZF_RING_2"/>
    <property type="match status" value="1"/>
</dbReference>
<feature type="domain" description="RING-type" evidence="11">
    <location>
        <begin position="268"/>
        <end position="303"/>
    </location>
</feature>
<keyword evidence="5" id="KW-0808">Transferase</keyword>
<dbReference type="GO" id="GO:0008270">
    <property type="term" value="F:zinc ion binding"/>
    <property type="evidence" value="ECO:0007669"/>
    <property type="project" value="UniProtKB-KW"/>
</dbReference>
<dbReference type="PROSITE" id="PS51081">
    <property type="entry name" value="ZF_SIAH"/>
    <property type="match status" value="2"/>
</dbReference>
<reference evidence="13" key="1">
    <citation type="submission" date="2021-12" db="EMBL/GenBank/DDBJ databases">
        <authorList>
            <person name="King R."/>
        </authorList>
    </citation>
    <scope>NUCLEOTIDE SEQUENCE</scope>
</reference>
<dbReference type="InterPro" id="IPR013010">
    <property type="entry name" value="Znf_SIAH"/>
</dbReference>
<evidence type="ECO:0000259" key="12">
    <source>
        <dbReference type="PROSITE" id="PS51081"/>
    </source>
</evidence>
<dbReference type="FunFam" id="3.30.40.10:FF:000041">
    <property type="entry name" value="E3 ubiquitin-protein ligase SINAT3"/>
    <property type="match status" value="1"/>
</dbReference>
<accession>A0A9P0F8G1</accession>
<comment type="catalytic activity">
    <reaction evidence="1">
        <text>S-ubiquitinyl-[E2 ubiquitin-conjugating enzyme]-L-cysteine + [acceptor protein]-L-lysine = [E2 ubiquitin-conjugating enzyme]-L-cysteine + N(6)-ubiquitinyl-[acceptor protein]-L-lysine.</text>
        <dbReference type="EC" id="2.3.2.27"/>
    </reaction>
</comment>
<dbReference type="GO" id="GO:0043161">
    <property type="term" value="P:proteasome-mediated ubiquitin-dependent protein catabolic process"/>
    <property type="evidence" value="ECO:0007669"/>
    <property type="project" value="TreeGrafter"/>
</dbReference>
<dbReference type="GO" id="GO:0061630">
    <property type="term" value="F:ubiquitin protein ligase activity"/>
    <property type="evidence" value="ECO:0007669"/>
    <property type="project" value="UniProtKB-EC"/>
</dbReference>
<evidence type="ECO:0000256" key="9">
    <source>
        <dbReference type="ARBA" id="ARBA00022833"/>
    </source>
</evidence>
<organism evidence="13 14">
    <name type="scientific">Brassicogethes aeneus</name>
    <name type="common">Rape pollen beetle</name>
    <name type="synonym">Meligethes aeneus</name>
    <dbReference type="NCBI Taxonomy" id="1431903"/>
    <lineage>
        <taxon>Eukaryota</taxon>
        <taxon>Metazoa</taxon>
        <taxon>Ecdysozoa</taxon>
        <taxon>Arthropoda</taxon>
        <taxon>Hexapoda</taxon>
        <taxon>Insecta</taxon>
        <taxon>Pterygota</taxon>
        <taxon>Neoptera</taxon>
        <taxon>Endopterygota</taxon>
        <taxon>Coleoptera</taxon>
        <taxon>Polyphaga</taxon>
        <taxon>Cucujiformia</taxon>
        <taxon>Nitidulidae</taxon>
        <taxon>Meligethinae</taxon>
        <taxon>Brassicogethes</taxon>
    </lineage>
</organism>
<dbReference type="GO" id="GO:0005737">
    <property type="term" value="C:cytoplasm"/>
    <property type="evidence" value="ECO:0007669"/>
    <property type="project" value="TreeGrafter"/>
</dbReference>
<protein>
    <recommendedName>
        <fullName evidence="4">RING-type E3 ubiquitin transferase</fullName>
        <ecNumber evidence="4">2.3.2.27</ecNumber>
    </recommendedName>
</protein>
<feature type="domain" description="SIAH-type" evidence="12">
    <location>
        <begin position="71"/>
        <end position="132"/>
    </location>
</feature>
<evidence type="ECO:0000256" key="6">
    <source>
        <dbReference type="ARBA" id="ARBA00022723"/>
    </source>
</evidence>
<evidence type="ECO:0000256" key="4">
    <source>
        <dbReference type="ARBA" id="ARBA00012483"/>
    </source>
</evidence>
<dbReference type="OrthoDB" id="4788989at2759"/>